<dbReference type="InterPro" id="IPR051419">
    <property type="entry name" value="Lys/N-term_MeTrsfase_sf"/>
</dbReference>
<protein>
    <recommendedName>
        <fullName evidence="5">eEF1A lysine and N-terminal methyltransferase</fullName>
    </recommendedName>
    <alternativeName>
        <fullName evidence="6">Methyltransferase-like protein 13</fullName>
    </alternativeName>
</protein>
<dbReference type="GO" id="GO:0032259">
    <property type="term" value="P:methylation"/>
    <property type="evidence" value="ECO:0007669"/>
    <property type="project" value="UniProtKB-KW"/>
</dbReference>
<evidence type="ECO:0000256" key="4">
    <source>
        <dbReference type="ARBA" id="ARBA00023268"/>
    </source>
</evidence>
<dbReference type="FunFam" id="3.40.50.150:FF:000110">
    <property type="entry name" value="methyltransferase-like protein 13 isoform X1"/>
    <property type="match status" value="1"/>
</dbReference>
<dbReference type="Pfam" id="PF13649">
    <property type="entry name" value="Methyltransf_25"/>
    <property type="match status" value="1"/>
</dbReference>
<dbReference type="Ensembl" id="ENSFHET00000015821.1">
    <property type="protein sequence ID" value="ENSFHEP00000000260.1"/>
    <property type="gene ID" value="ENSFHEG00000000968.1"/>
</dbReference>
<dbReference type="GO" id="GO:0008168">
    <property type="term" value="F:methyltransferase activity"/>
    <property type="evidence" value="ECO:0007669"/>
    <property type="project" value="UniProtKB-KW"/>
</dbReference>
<feature type="domain" description="Methyltransferase" evidence="7">
    <location>
        <begin position="52"/>
        <end position="151"/>
    </location>
</feature>
<evidence type="ECO:0000256" key="5">
    <source>
        <dbReference type="ARBA" id="ARBA00071300"/>
    </source>
</evidence>
<dbReference type="Proteomes" id="UP000265000">
    <property type="component" value="Unplaced"/>
</dbReference>
<dbReference type="InterPro" id="IPR041698">
    <property type="entry name" value="Methyltransf_25"/>
</dbReference>
<sequence>MSLLPRTAEEFSSTEYWDRFFKKRGDRAFEWYGDYNKLCGVLHKYIKVQEKVLVVGCGNSELSEQLYDVGYRHLTNIDISETVVAHMNQRNEERRPDLSFQRVDATQTPYEDASFQAALDKGTLDAMASAEQGALARRMLGEVSRVLKVGGRYVCVTLAQESVVKLAVEHFVQLGWAVRLHCLQEERGKEEEDTFALPVFVLVCTKFRQPMPAPILEMCVGDDGAPVRHAQACELLSAVREYQAYSVLRKRLRTSTEPGSSLSLTLCDARTGLPRYTLTVQDCPPGAKVPRPNQFAIFIVPRGSETAWLYCSPEGRRQLAASANFRRLVIVSMHRNQEYTDMEAVQSELSPVVMDLAPPGMPTNQQVNTHTRIWMLLQDENIVTDQRGNQEPDYNIVEGSGCVQHVSFILQISGLRTASSQKKKNKKKSKAASAAVPPSACLSVDSGFLCCAHHEVMVAGLSMLGVGTQQDKDVPVSVLLVGLGGGGLPQFLRDFVPNATVEVVELDPVVLEVAKEWFGFRPDERLSVTLGDGLERISSLEKEGGRLFDVVMFDVDNKDSSLGMSCPPAAFVETPVLQKVFNILSPRGLFMLNLVCRDSILRKTVLERVRSVFPTILSRKIAEEINEVLLCFREEKDAAHILPSLSQAAKNFQSTLSSERTEPKRRPHIDIAEMLKDLVIE</sequence>
<dbReference type="AlphaFoldDB" id="A0A3Q2NMY7"/>
<evidence type="ECO:0000256" key="6">
    <source>
        <dbReference type="ARBA" id="ARBA00081503"/>
    </source>
</evidence>
<name>A0A3Q2NMY7_FUNHE</name>
<reference evidence="8" key="2">
    <citation type="submission" date="2025-09" db="UniProtKB">
        <authorList>
            <consortium name="Ensembl"/>
        </authorList>
    </citation>
    <scope>IDENTIFICATION</scope>
</reference>
<proteinExistence type="inferred from homology"/>
<organism evidence="8 9">
    <name type="scientific">Fundulus heteroclitus</name>
    <name type="common">Killifish</name>
    <name type="synonym">Mummichog</name>
    <dbReference type="NCBI Taxonomy" id="8078"/>
    <lineage>
        <taxon>Eukaryota</taxon>
        <taxon>Metazoa</taxon>
        <taxon>Chordata</taxon>
        <taxon>Craniata</taxon>
        <taxon>Vertebrata</taxon>
        <taxon>Euteleostomi</taxon>
        <taxon>Actinopterygii</taxon>
        <taxon>Neopterygii</taxon>
        <taxon>Teleostei</taxon>
        <taxon>Neoteleostei</taxon>
        <taxon>Acanthomorphata</taxon>
        <taxon>Ovalentaria</taxon>
        <taxon>Atherinomorphae</taxon>
        <taxon>Cyprinodontiformes</taxon>
        <taxon>Fundulidae</taxon>
        <taxon>Fundulus</taxon>
    </lineage>
</organism>
<dbReference type="PANTHER" id="PTHR12176">
    <property type="entry name" value="SAM-DEPENDENT METHYLTRANSFERASE SUPERFAMILY PROTEIN"/>
    <property type="match status" value="1"/>
</dbReference>
<evidence type="ECO:0000313" key="9">
    <source>
        <dbReference type="Proteomes" id="UP000265000"/>
    </source>
</evidence>
<evidence type="ECO:0000256" key="3">
    <source>
        <dbReference type="ARBA" id="ARBA00022679"/>
    </source>
</evidence>
<accession>A0A3Q2NMY7</accession>
<dbReference type="STRING" id="8078.ENSFHEP00000000260"/>
<dbReference type="PANTHER" id="PTHR12176:SF78">
    <property type="entry name" value="EEF1A LYSINE AND N-TERMINAL METHYLTRANSFERASE"/>
    <property type="match status" value="1"/>
</dbReference>
<dbReference type="GeneTree" id="ENSGT00510000047399"/>
<dbReference type="CDD" id="cd02440">
    <property type="entry name" value="AdoMet_MTases"/>
    <property type="match status" value="1"/>
</dbReference>
<evidence type="ECO:0000259" key="7">
    <source>
        <dbReference type="Pfam" id="PF13649"/>
    </source>
</evidence>
<evidence type="ECO:0000256" key="2">
    <source>
        <dbReference type="ARBA" id="ARBA00022603"/>
    </source>
</evidence>
<keyword evidence="9" id="KW-1185">Reference proteome</keyword>
<dbReference type="InterPro" id="IPR029063">
    <property type="entry name" value="SAM-dependent_MTases_sf"/>
</dbReference>
<comment type="similarity">
    <text evidence="1">Belongs to the methyltransferase superfamily.</text>
</comment>
<dbReference type="Gene3D" id="3.40.50.150">
    <property type="entry name" value="Vaccinia Virus protein VP39"/>
    <property type="match status" value="2"/>
</dbReference>
<keyword evidence="2" id="KW-0489">Methyltransferase</keyword>
<evidence type="ECO:0000256" key="1">
    <source>
        <dbReference type="ARBA" id="ARBA00008361"/>
    </source>
</evidence>
<reference evidence="8" key="1">
    <citation type="submission" date="2025-08" db="UniProtKB">
        <authorList>
            <consortium name="Ensembl"/>
        </authorList>
    </citation>
    <scope>IDENTIFICATION</scope>
</reference>
<keyword evidence="4" id="KW-0511">Multifunctional enzyme</keyword>
<keyword evidence="3" id="KW-0808">Transferase</keyword>
<evidence type="ECO:0000313" key="8">
    <source>
        <dbReference type="Ensembl" id="ENSFHEP00000000260.1"/>
    </source>
</evidence>
<dbReference type="SUPFAM" id="SSF53335">
    <property type="entry name" value="S-adenosyl-L-methionine-dependent methyltransferases"/>
    <property type="match status" value="2"/>
</dbReference>